<comment type="subcellular location">
    <subcellularLocation>
        <location evidence="1 7">Membrane</location>
        <topology evidence="1 7">Multi-pass membrane protein</topology>
    </subcellularLocation>
</comment>
<sequence>MAQPQDQRAIDLEGKVREHVGGKGDAGEEIPEAMDTKSMSYPPRALTQSEPVVTSSDQQRHILDTKGLIILCALRFSSAWGERSSAFAIYLFLVIVFPSTLVPASVFGFCTTTTGIFFSSWAGSLIDLHDRLKVTRGATAVQKLSICTIYGLVLVLFLVERARQPGSASIIICMTGIVGTGCLEKLSTTCLAVSIEREWPSVISNGSSTKLATMNTWLRRTDLVCDLLSPLFVSGLAAGIGYPPAAAVLAGMTVFCFALEMVLGGLAYRQFPELSRQQEVRTLEGASDVNEAALESTPSAANIWREVYRVPARLFGAAEAFVRDLLEFSRLPVFWTSLSIASIYLTVLSFDGTMLTYLKNTLNYSDPFLAGQRAACTVAGLLGTVLFPFLLNHIGLVRTGSWSIWFEFACLIPVVVALQLIKTTGDQSIPPGLAAALFGGMALSRIGLWTFDLSQLQILQESLESHPRRNRLTSIQFTLQNIFDMGKYALTMGLAKPAQFRWAGLVSGIAVFAGGTLYVLGYARRVRGHMAPHWKWLAKIKVI</sequence>
<evidence type="ECO:0000256" key="5">
    <source>
        <dbReference type="ARBA" id="ARBA00022989"/>
    </source>
</evidence>
<keyword evidence="6 7" id="KW-0472">Membrane</keyword>
<dbReference type="Pfam" id="PF06963">
    <property type="entry name" value="FPN1"/>
    <property type="match status" value="1"/>
</dbReference>
<keyword evidence="7" id="KW-0406">Ion transport</keyword>
<reference evidence="9 10" key="1">
    <citation type="journal article" date="2019" name="Nat. Ecol. Evol.">
        <title>Megaphylogeny resolves global patterns of mushroom evolution.</title>
        <authorList>
            <person name="Varga T."/>
            <person name="Krizsan K."/>
            <person name="Foldi C."/>
            <person name="Dima B."/>
            <person name="Sanchez-Garcia M."/>
            <person name="Sanchez-Ramirez S."/>
            <person name="Szollosi G.J."/>
            <person name="Szarkandi J.G."/>
            <person name="Papp V."/>
            <person name="Albert L."/>
            <person name="Andreopoulos W."/>
            <person name="Angelini C."/>
            <person name="Antonin V."/>
            <person name="Barry K.W."/>
            <person name="Bougher N.L."/>
            <person name="Buchanan P."/>
            <person name="Buyck B."/>
            <person name="Bense V."/>
            <person name="Catcheside P."/>
            <person name="Chovatia M."/>
            <person name="Cooper J."/>
            <person name="Damon W."/>
            <person name="Desjardin D."/>
            <person name="Finy P."/>
            <person name="Geml J."/>
            <person name="Haridas S."/>
            <person name="Hughes K."/>
            <person name="Justo A."/>
            <person name="Karasinski D."/>
            <person name="Kautmanova I."/>
            <person name="Kiss B."/>
            <person name="Kocsube S."/>
            <person name="Kotiranta H."/>
            <person name="LaButti K.M."/>
            <person name="Lechner B.E."/>
            <person name="Liimatainen K."/>
            <person name="Lipzen A."/>
            <person name="Lukacs Z."/>
            <person name="Mihaltcheva S."/>
            <person name="Morgado L.N."/>
            <person name="Niskanen T."/>
            <person name="Noordeloos M.E."/>
            <person name="Ohm R.A."/>
            <person name="Ortiz-Santana B."/>
            <person name="Ovrebo C."/>
            <person name="Racz N."/>
            <person name="Riley R."/>
            <person name="Savchenko A."/>
            <person name="Shiryaev A."/>
            <person name="Soop K."/>
            <person name="Spirin V."/>
            <person name="Szebenyi C."/>
            <person name="Tomsovsky M."/>
            <person name="Tulloss R.E."/>
            <person name="Uehling J."/>
            <person name="Grigoriev I.V."/>
            <person name="Vagvolgyi C."/>
            <person name="Papp T."/>
            <person name="Martin F.M."/>
            <person name="Miettinen O."/>
            <person name="Hibbett D.S."/>
            <person name="Nagy L.G."/>
        </authorList>
    </citation>
    <scope>NUCLEOTIDE SEQUENCE [LARGE SCALE GENOMIC DNA]</scope>
    <source>
        <strain evidence="9 10">FP101781</strain>
    </source>
</reference>
<dbReference type="InterPro" id="IPR036259">
    <property type="entry name" value="MFS_trans_sf"/>
</dbReference>
<comment type="caution">
    <text evidence="7">Lacks conserved residue(s) required for the propagation of feature annotation.</text>
</comment>
<dbReference type="AlphaFoldDB" id="A0A4Y7T585"/>
<dbReference type="GO" id="GO:0005381">
    <property type="term" value="F:iron ion transmembrane transporter activity"/>
    <property type="evidence" value="ECO:0007669"/>
    <property type="project" value="UniProtKB-UniRule"/>
</dbReference>
<feature type="transmembrane region" description="Helical" evidence="7">
    <location>
        <begin position="370"/>
        <end position="390"/>
    </location>
</feature>
<feature type="transmembrane region" description="Helical" evidence="7">
    <location>
        <begin position="223"/>
        <end position="242"/>
    </location>
</feature>
<comment type="similarity">
    <text evidence="2 7">Belongs to the ferroportin (FP) (TC 2.A.100) family. SLC40A subfamily.</text>
</comment>
<feature type="transmembrane region" description="Helical" evidence="7">
    <location>
        <begin position="502"/>
        <end position="523"/>
    </location>
</feature>
<evidence type="ECO:0000256" key="4">
    <source>
        <dbReference type="ARBA" id="ARBA00022692"/>
    </source>
</evidence>
<feature type="transmembrane region" description="Helical" evidence="7">
    <location>
        <begin position="331"/>
        <end position="350"/>
    </location>
</feature>
<evidence type="ECO:0000313" key="10">
    <source>
        <dbReference type="Proteomes" id="UP000298030"/>
    </source>
</evidence>
<evidence type="ECO:0000313" key="9">
    <source>
        <dbReference type="EMBL" id="TEB29108.1"/>
    </source>
</evidence>
<feature type="transmembrane region" description="Helical" evidence="7">
    <location>
        <begin position="402"/>
        <end position="421"/>
    </location>
</feature>
<name>A0A4Y7T585_COPMI</name>
<dbReference type="STRING" id="71717.A0A4Y7T585"/>
<dbReference type="OrthoDB" id="648861at2759"/>
<keyword evidence="5 7" id="KW-1133">Transmembrane helix</keyword>
<proteinExistence type="inferred from homology"/>
<feature type="region of interest" description="Disordered" evidence="8">
    <location>
        <begin position="1"/>
        <end position="30"/>
    </location>
</feature>
<evidence type="ECO:0000256" key="6">
    <source>
        <dbReference type="ARBA" id="ARBA00023136"/>
    </source>
</evidence>
<dbReference type="PANTHER" id="PTHR11660">
    <property type="entry name" value="SOLUTE CARRIER FAMILY 40 MEMBER"/>
    <property type="match status" value="1"/>
</dbReference>
<feature type="transmembrane region" description="Helical" evidence="7">
    <location>
        <begin position="248"/>
        <end position="268"/>
    </location>
</feature>
<evidence type="ECO:0000256" key="3">
    <source>
        <dbReference type="ARBA" id="ARBA00022448"/>
    </source>
</evidence>
<evidence type="ECO:0000256" key="1">
    <source>
        <dbReference type="ARBA" id="ARBA00004141"/>
    </source>
</evidence>
<dbReference type="EMBL" id="QPFP01000029">
    <property type="protein sequence ID" value="TEB29108.1"/>
    <property type="molecule type" value="Genomic_DNA"/>
</dbReference>
<comment type="caution">
    <text evidence="9">The sequence shown here is derived from an EMBL/GenBank/DDBJ whole genome shotgun (WGS) entry which is preliminary data.</text>
</comment>
<dbReference type="SUPFAM" id="SSF103473">
    <property type="entry name" value="MFS general substrate transporter"/>
    <property type="match status" value="1"/>
</dbReference>
<gene>
    <name evidence="9" type="ORF">FA13DRAFT_1735222</name>
</gene>
<comment type="function">
    <text evidence="7">May be involved in iron transport and iron homeostasis.</text>
</comment>
<feature type="transmembrane region" description="Helical" evidence="7">
    <location>
        <begin position="140"/>
        <end position="159"/>
    </location>
</feature>
<feature type="compositionally biased region" description="Basic and acidic residues" evidence="8">
    <location>
        <begin position="8"/>
        <end position="26"/>
    </location>
</feature>
<evidence type="ECO:0000256" key="8">
    <source>
        <dbReference type="SAM" id="MobiDB-lite"/>
    </source>
</evidence>
<dbReference type="GO" id="GO:0016020">
    <property type="term" value="C:membrane"/>
    <property type="evidence" value="ECO:0007669"/>
    <property type="project" value="UniProtKB-SubCell"/>
</dbReference>
<dbReference type="PANTHER" id="PTHR11660:SF57">
    <property type="entry name" value="SOLUTE CARRIER FAMILY 40 MEMBER"/>
    <property type="match status" value="1"/>
</dbReference>
<protein>
    <recommendedName>
        <fullName evidence="7">Solute carrier family 40 member</fullName>
    </recommendedName>
</protein>
<evidence type="ECO:0000256" key="2">
    <source>
        <dbReference type="ARBA" id="ARBA00006279"/>
    </source>
</evidence>
<feature type="transmembrane region" description="Helical" evidence="7">
    <location>
        <begin position="87"/>
        <end position="120"/>
    </location>
</feature>
<accession>A0A4Y7T585</accession>
<keyword evidence="4 7" id="KW-0812">Transmembrane</keyword>
<keyword evidence="3 7" id="KW-0813">Transport</keyword>
<organism evidence="9 10">
    <name type="scientific">Coprinellus micaceus</name>
    <name type="common">Glistening ink-cap mushroom</name>
    <name type="synonym">Coprinus micaceus</name>
    <dbReference type="NCBI Taxonomy" id="71717"/>
    <lineage>
        <taxon>Eukaryota</taxon>
        <taxon>Fungi</taxon>
        <taxon>Dikarya</taxon>
        <taxon>Basidiomycota</taxon>
        <taxon>Agaricomycotina</taxon>
        <taxon>Agaricomycetes</taxon>
        <taxon>Agaricomycetidae</taxon>
        <taxon>Agaricales</taxon>
        <taxon>Agaricineae</taxon>
        <taxon>Psathyrellaceae</taxon>
        <taxon>Coprinellus</taxon>
    </lineage>
</organism>
<dbReference type="InterPro" id="IPR009716">
    <property type="entry name" value="Ferroportin-1"/>
</dbReference>
<dbReference type="Proteomes" id="UP000298030">
    <property type="component" value="Unassembled WGS sequence"/>
</dbReference>
<keyword evidence="10" id="KW-1185">Reference proteome</keyword>
<evidence type="ECO:0000256" key="7">
    <source>
        <dbReference type="RuleBase" id="RU365065"/>
    </source>
</evidence>